<evidence type="ECO:0000256" key="1">
    <source>
        <dbReference type="SAM" id="MobiDB-lite"/>
    </source>
</evidence>
<feature type="region of interest" description="Disordered" evidence="1">
    <location>
        <begin position="1"/>
        <end position="62"/>
    </location>
</feature>
<reference evidence="2" key="2">
    <citation type="submission" date="2018-03" db="EMBL/GenBank/DDBJ databases">
        <title>The Triticum urartu genome reveals the dynamic nature of wheat genome evolution.</title>
        <authorList>
            <person name="Ling H."/>
            <person name="Ma B."/>
            <person name="Shi X."/>
            <person name="Liu H."/>
            <person name="Dong L."/>
            <person name="Sun H."/>
            <person name="Cao Y."/>
            <person name="Gao Q."/>
            <person name="Zheng S."/>
            <person name="Li Y."/>
            <person name="Yu Y."/>
            <person name="Du H."/>
            <person name="Qi M."/>
            <person name="Li Y."/>
            <person name="Yu H."/>
            <person name="Cui Y."/>
            <person name="Wang N."/>
            <person name="Chen C."/>
            <person name="Wu H."/>
            <person name="Zhao Y."/>
            <person name="Zhang J."/>
            <person name="Li Y."/>
            <person name="Zhou W."/>
            <person name="Zhang B."/>
            <person name="Hu W."/>
            <person name="Eijk M."/>
            <person name="Tang J."/>
            <person name="Witsenboer H."/>
            <person name="Zhao S."/>
            <person name="Li Z."/>
            <person name="Zhang A."/>
            <person name="Wang D."/>
            <person name="Liang C."/>
        </authorList>
    </citation>
    <scope>NUCLEOTIDE SEQUENCE [LARGE SCALE GENOMIC DNA]</scope>
    <source>
        <strain evidence="2">cv. G1812</strain>
    </source>
</reference>
<feature type="compositionally biased region" description="Low complexity" evidence="1">
    <location>
        <begin position="21"/>
        <end position="30"/>
    </location>
</feature>
<dbReference type="Proteomes" id="UP000015106">
    <property type="component" value="Chromosome 2"/>
</dbReference>
<name>A0A8R7TP97_TRIUA</name>
<keyword evidence="3" id="KW-1185">Reference proteome</keyword>
<gene>
    <name evidence="2" type="primary">LOC125540347</name>
</gene>
<reference evidence="2" key="3">
    <citation type="submission" date="2022-06" db="UniProtKB">
        <authorList>
            <consortium name="EnsemblPlants"/>
        </authorList>
    </citation>
    <scope>IDENTIFICATION</scope>
</reference>
<feature type="region of interest" description="Disordered" evidence="1">
    <location>
        <begin position="92"/>
        <end position="114"/>
    </location>
</feature>
<dbReference type="RefSeq" id="XP_048559914.1">
    <property type="nucleotide sequence ID" value="XM_048703957.1"/>
</dbReference>
<dbReference type="AlphaFoldDB" id="A0A8R7TP97"/>
<organism evidence="2 3">
    <name type="scientific">Triticum urartu</name>
    <name type="common">Red wild einkorn</name>
    <name type="synonym">Crithodium urartu</name>
    <dbReference type="NCBI Taxonomy" id="4572"/>
    <lineage>
        <taxon>Eukaryota</taxon>
        <taxon>Viridiplantae</taxon>
        <taxon>Streptophyta</taxon>
        <taxon>Embryophyta</taxon>
        <taxon>Tracheophyta</taxon>
        <taxon>Spermatophyta</taxon>
        <taxon>Magnoliopsida</taxon>
        <taxon>Liliopsida</taxon>
        <taxon>Poales</taxon>
        <taxon>Poaceae</taxon>
        <taxon>BOP clade</taxon>
        <taxon>Pooideae</taxon>
        <taxon>Triticodae</taxon>
        <taxon>Triticeae</taxon>
        <taxon>Triticinae</taxon>
        <taxon>Triticum</taxon>
    </lineage>
</organism>
<dbReference type="KEGG" id="tua:125540347"/>
<reference evidence="3" key="1">
    <citation type="journal article" date="2013" name="Nature">
        <title>Draft genome of the wheat A-genome progenitor Triticum urartu.</title>
        <authorList>
            <person name="Ling H.Q."/>
            <person name="Zhao S."/>
            <person name="Liu D."/>
            <person name="Wang J."/>
            <person name="Sun H."/>
            <person name="Zhang C."/>
            <person name="Fan H."/>
            <person name="Li D."/>
            <person name="Dong L."/>
            <person name="Tao Y."/>
            <person name="Gao C."/>
            <person name="Wu H."/>
            <person name="Li Y."/>
            <person name="Cui Y."/>
            <person name="Guo X."/>
            <person name="Zheng S."/>
            <person name="Wang B."/>
            <person name="Yu K."/>
            <person name="Liang Q."/>
            <person name="Yang W."/>
            <person name="Lou X."/>
            <person name="Chen J."/>
            <person name="Feng M."/>
            <person name="Jian J."/>
            <person name="Zhang X."/>
            <person name="Luo G."/>
            <person name="Jiang Y."/>
            <person name="Liu J."/>
            <person name="Wang Z."/>
            <person name="Sha Y."/>
            <person name="Zhang B."/>
            <person name="Wu H."/>
            <person name="Tang D."/>
            <person name="Shen Q."/>
            <person name="Xue P."/>
            <person name="Zou S."/>
            <person name="Wang X."/>
            <person name="Liu X."/>
            <person name="Wang F."/>
            <person name="Yang Y."/>
            <person name="An X."/>
            <person name="Dong Z."/>
            <person name="Zhang K."/>
            <person name="Zhang X."/>
            <person name="Luo M.C."/>
            <person name="Dvorak J."/>
            <person name="Tong Y."/>
            <person name="Wang J."/>
            <person name="Yang H."/>
            <person name="Li Z."/>
            <person name="Wang D."/>
            <person name="Zhang A."/>
            <person name="Wang J."/>
        </authorList>
    </citation>
    <scope>NUCLEOTIDE SEQUENCE</scope>
    <source>
        <strain evidence="3">cv. G1812</strain>
    </source>
</reference>
<feature type="compositionally biased region" description="Pro residues" evidence="1">
    <location>
        <begin position="31"/>
        <end position="62"/>
    </location>
</feature>
<dbReference type="EnsemblPlants" id="TuG1812G0200006062.01.T02">
    <property type="protein sequence ID" value="TuG1812G0200006062.01.T02"/>
    <property type="gene ID" value="TuG1812G0200006062.01"/>
</dbReference>
<protein>
    <submittedName>
        <fullName evidence="2">Uncharacterized protein</fullName>
    </submittedName>
</protein>
<evidence type="ECO:0000313" key="3">
    <source>
        <dbReference type="Proteomes" id="UP000015106"/>
    </source>
</evidence>
<dbReference type="GeneID" id="125540347"/>
<dbReference type="Gramene" id="TuG1812G0200006062.01.T02">
    <property type="protein sequence ID" value="TuG1812G0200006062.01.T02"/>
    <property type="gene ID" value="TuG1812G0200006062.01"/>
</dbReference>
<sequence length="168" mass="19009">MRLTSFFQPAPPEPRPRRASSEPYPATYHHAPPPPLQHFPVAPPPTSPGWPPPPAPLTRTAPPPPHPWWSYHHRDLSRCRIRSASSVVVPVGSGGVRLQRRHPRGIRWDPPPPPPHSLPPCGAGQHRRAARPRPHCTNERISLNLRRWIQAPPVRPCPKYLHRKCEVV</sequence>
<accession>A0A8R7TP97</accession>
<proteinExistence type="predicted"/>
<evidence type="ECO:0000313" key="2">
    <source>
        <dbReference type="EnsemblPlants" id="TuG1812G0200006062.01.T02"/>
    </source>
</evidence>
<dbReference type="PRINTS" id="PR01217">
    <property type="entry name" value="PRICHEXTENSN"/>
</dbReference>